<evidence type="ECO:0000313" key="3">
    <source>
        <dbReference type="Proteomes" id="UP001162891"/>
    </source>
</evidence>
<evidence type="ECO:0000313" key="2">
    <source>
        <dbReference type="EMBL" id="BDG01277.1"/>
    </source>
</evidence>
<feature type="region of interest" description="Disordered" evidence="1">
    <location>
        <begin position="174"/>
        <end position="220"/>
    </location>
</feature>
<protein>
    <submittedName>
        <fullName evidence="2">Uncharacterized protein</fullName>
    </submittedName>
</protein>
<reference evidence="3" key="1">
    <citation type="journal article" date="2022" name="Int. J. Syst. Evol. Microbiol.">
        <title>Anaeromyxobacter oryzae sp. nov., Anaeromyxobacter diazotrophicus sp. nov. and Anaeromyxobacter paludicola sp. nov., isolated from paddy soils.</title>
        <authorList>
            <person name="Itoh H."/>
            <person name="Xu Z."/>
            <person name="Mise K."/>
            <person name="Masuda Y."/>
            <person name="Ushijima N."/>
            <person name="Hayakawa C."/>
            <person name="Shiratori Y."/>
            <person name="Senoo K."/>
        </authorList>
    </citation>
    <scope>NUCLEOTIDE SEQUENCE [LARGE SCALE GENOMIC DNA]</scope>
    <source>
        <strain evidence="3">Red232</strain>
    </source>
</reference>
<keyword evidence="3" id="KW-1185">Reference proteome</keyword>
<dbReference type="Proteomes" id="UP001162891">
    <property type="component" value="Chromosome"/>
</dbReference>
<sequence>MGAWTGQGGRVSLACLVGVLVVEDQPDDRETLRDLLELLGAEAGFDLHLTKPPDPEALAGSSWSARPPCRGRGPRPVADLGRRRAGYDRALRRRRPPAKTHRMAKSWADVHEAARVTAEALHREAAAARAQAEAARERAQALLAVADANRREAQAAPDEYFAVSRWHQATLAETRARGMEREAAEHETEARTADAEADTAHARSDASRARADREGAGAGR</sequence>
<feature type="compositionally biased region" description="Low complexity" evidence="1">
    <location>
        <begin position="66"/>
        <end position="79"/>
    </location>
</feature>
<proteinExistence type="predicted"/>
<gene>
    <name evidence="2" type="ORF">AMOR_02730</name>
</gene>
<accession>A0ABM7WP79</accession>
<feature type="region of interest" description="Disordered" evidence="1">
    <location>
        <begin position="52"/>
        <end position="80"/>
    </location>
</feature>
<evidence type="ECO:0000256" key="1">
    <source>
        <dbReference type="SAM" id="MobiDB-lite"/>
    </source>
</evidence>
<dbReference type="EMBL" id="AP025591">
    <property type="protein sequence ID" value="BDG01277.1"/>
    <property type="molecule type" value="Genomic_DNA"/>
</dbReference>
<dbReference type="RefSeq" id="WP_248357668.1">
    <property type="nucleotide sequence ID" value="NZ_AP025591.1"/>
</dbReference>
<organism evidence="2 3">
    <name type="scientific">Anaeromyxobacter oryzae</name>
    <dbReference type="NCBI Taxonomy" id="2918170"/>
    <lineage>
        <taxon>Bacteria</taxon>
        <taxon>Pseudomonadati</taxon>
        <taxon>Myxococcota</taxon>
        <taxon>Myxococcia</taxon>
        <taxon>Myxococcales</taxon>
        <taxon>Cystobacterineae</taxon>
        <taxon>Anaeromyxobacteraceae</taxon>
        <taxon>Anaeromyxobacter</taxon>
    </lineage>
</organism>
<name>A0ABM7WP79_9BACT</name>